<keyword evidence="3" id="KW-1133">Transmembrane helix</keyword>
<dbReference type="GO" id="GO:0015293">
    <property type="term" value="F:symporter activity"/>
    <property type="evidence" value="ECO:0007669"/>
    <property type="project" value="InterPro"/>
</dbReference>
<accession>A0A158QIE8</accession>
<dbReference type="CDD" id="cd22823">
    <property type="entry name" value="Gal_Rha_Lectin"/>
    <property type="match status" value="1"/>
</dbReference>
<feature type="transmembrane region" description="Helical" evidence="3">
    <location>
        <begin position="165"/>
        <end position="187"/>
    </location>
</feature>
<feature type="transmembrane region" description="Helical" evidence="3">
    <location>
        <begin position="718"/>
        <end position="740"/>
    </location>
</feature>
<feature type="transmembrane region" description="Helical" evidence="3">
    <location>
        <begin position="576"/>
        <end position="594"/>
    </location>
</feature>
<feature type="transmembrane region" description="Helical" evidence="3">
    <location>
        <begin position="296"/>
        <end position="317"/>
    </location>
</feature>
<reference evidence="6" key="1">
    <citation type="submission" date="2016-04" db="UniProtKB">
        <authorList>
            <consortium name="WormBaseParasite"/>
        </authorList>
    </citation>
    <scope>IDENTIFICATION</scope>
</reference>
<feature type="transmembrane region" description="Helical" evidence="3">
    <location>
        <begin position="632"/>
        <end position="653"/>
    </location>
</feature>
<dbReference type="InterPro" id="IPR036259">
    <property type="entry name" value="MFS_trans_sf"/>
</dbReference>
<organism evidence="6">
    <name type="scientific">Rodentolepis nana</name>
    <name type="common">Dwarf tapeworm</name>
    <name type="synonym">Hymenolepis nana</name>
    <dbReference type="NCBI Taxonomy" id="102285"/>
    <lineage>
        <taxon>Eukaryota</taxon>
        <taxon>Metazoa</taxon>
        <taxon>Spiralia</taxon>
        <taxon>Lophotrochozoa</taxon>
        <taxon>Platyhelminthes</taxon>
        <taxon>Cestoda</taxon>
        <taxon>Eucestoda</taxon>
        <taxon>Cyclophyllidea</taxon>
        <taxon>Hymenolepididae</taxon>
        <taxon>Rodentolepis</taxon>
    </lineage>
</organism>
<dbReference type="GO" id="GO:0008643">
    <property type="term" value="P:carbohydrate transport"/>
    <property type="evidence" value="ECO:0007669"/>
    <property type="project" value="InterPro"/>
</dbReference>
<dbReference type="Proteomes" id="UP000278807">
    <property type="component" value="Unassembled WGS sequence"/>
</dbReference>
<feature type="transmembrane region" description="Helical" evidence="3">
    <location>
        <begin position="483"/>
        <end position="505"/>
    </location>
</feature>
<dbReference type="InterPro" id="IPR043159">
    <property type="entry name" value="Lectin_gal-bd_sf"/>
</dbReference>
<dbReference type="Gene3D" id="2.60.120.740">
    <property type="match status" value="1"/>
</dbReference>
<feature type="transmembrane region" description="Helical" evidence="3">
    <location>
        <begin position="71"/>
        <end position="90"/>
    </location>
</feature>
<feature type="transmembrane region" description="Helical" evidence="3">
    <location>
        <begin position="393"/>
        <end position="417"/>
    </location>
</feature>
<evidence type="ECO:0000256" key="3">
    <source>
        <dbReference type="SAM" id="Phobius"/>
    </source>
</evidence>
<feature type="transmembrane region" description="Helical" evidence="3">
    <location>
        <begin position="110"/>
        <end position="133"/>
    </location>
</feature>
<evidence type="ECO:0000256" key="2">
    <source>
        <dbReference type="SAM" id="MobiDB-lite"/>
    </source>
</evidence>
<dbReference type="GO" id="GO:0005886">
    <property type="term" value="C:plasma membrane"/>
    <property type="evidence" value="ECO:0007669"/>
    <property type="project" value="TreeGrafter"/>
</dbReference>
<dbReference type="InterPro" id="IPR039672">
    <property type="entry name" value="MFS_2"/>
</dbReference>
<protein>
    <submittedName>
        <fullName evidence="6">MFS domain-containing protein</fullName>
    </submittedName>
</protein>
<dbReference type="STRING" id="102285.A0A158QIE8"/>
<keyword evidence="3" id="KW-0472">Membrane</keyword>
<dbReference type="AlphaFoldDB" id="A0A158QIE8"/>
<feature type="transmembrane region" description="Helical" evidence="3">
    <location>
        <begin position="674"/>
        <end position="698"/>
    </location>
</feature>
<feature type="compositionally biased region" description="Polar residues" evidence="2">
    <location>
        <begin position="25"/>
        <end position="36"/>
    </location>
</feature>
<comment type="similarity">
    <text evidence="1">Belongs to the major facilitator superfamily.</text>
</comment>
<dbReference type="SUPFAM" id="SSF103473">
    <property type="entry name" value="MFS general substrate transporter"/>
    <property type="match status" value="2"/>
</dbReference>
<evidence type="ECO:0000313" key="5">
    <source>
        <dbReference type="Proteomes" id="UP000278807"/>
    </source>
</evidence>
<sequence length="957" mass="106885">MAILLGVGVFGSIIGPYRSVASCEQTSDRVTSSPQKASKDAEEINTSVNGGEEDKEDRSLKGFFKAARKIFTFRPYLLHMGFFMFFSLAVQFCQNNLALYVTYSLKLTSYLNYGIMSLLLATILLIPVAQIVLKKIGKKWTSAIAIFNTFPLLAALYFLPERLHLAVFFFMMIWFSLTLSVGMLLPWSMLPDVIDAFELENGHRSESVFYSVIVFCNKLAVGVTVAISAGVLELFGYDSMVQCHQPPTVGYALRFIISFVPMILLAPSLFCLYYYPLNTTTINAIRAKRLEFAFGIGGITMQLMQNINGYFLALFLLETAELKPTYLSGILLASRIVDALTDPITGFLVTNTKSRFGQKRPWLLYSIPSWVITFFFLYYAVDWPPEGKLAFYLIINLIFQIGLTAFQVPYSSMTMVLTPNPKERDVLTACRMFAEEMAYLIGVGVFGSIITPYRTAVKCEALSANGTVGLTTAAPISKDPEIWAYKIAAAVICAIGTISALICFFGTKEINTMLYEGEEEREDKSLKGFFKASRSIFTYKPYLLHMGFYLFLSLGMQFTQTNFGLYVAYSIKLSKYLTYGILCLLGAAVLYIPLGQFIQKKIGKKITMCIALCNSFIAPFALFFLPERPHVGIFYLLMIIHAFTLSVGLLLPWSMLPDVIDAYELEFGERPESVFYSLIVFCNKLAVGVSLAISAAFLEYFGYKSSNRCGQSPIVAQALRVLVSLIPMALFIPSLLLLYYYPLGTQSLTTCYGESFSIHCSEDNFIVINFAAFGHFRAGNNCSSQPNGDCWLDSTYFLSALCTGHHTCESKVQFSPDLSSKYLRNKCARIIAPISSTPALFIKYSCVTSTLLSFIQDSKGLDSDHAGGYLATHDYHLSIKTPEWRTDLSEVYCSKWNLPSVISIPSGSEHLGIVLNLRDIGELYRPLSSMLQMLYLLLKFNTFINLIFACLGLKCPL</sequence>
<reference evidence="4 5" key="2">
    <citation type="submission" date="2018-11" db="EMBL/GenBank/DDBJ databases">
        <authorList>
            <consortium name="Pathogen Informatics"/>
        </authorList>
    </citation>
    <scope>NUCLEOTIDE SEQUENCE [LARGE SCALE GENOMIC DNA]</scope>
</reference>
<evidence type="ECO:0000256" key="1">
    <source>
        <dbReference type="ARBA" id="ARBA00008335"/>
    </source>
</evidence>
<dbReference type="PANTHER" id="PTHR11328">
    <property type="entry name" value="MAJOR FACILITATOR SUPERFAMILY DOMAIN-CONTAINING PROTEIN"/>
    <property type="match status" value="1"/>
</dbReference>
<dbReference type="PANTHER" id="PTHR11328:SF24">
    <property type="entry name" value="MAJOR FACILITATOR SUPERFAMILY (MFS) PROFILE DOMAIN-CONTAINING PROTEIN"/>
    <property type="match status" value="1"/>
</dbReference>
<dbReference type="CDD" id="cd17332">
    <property type="entry name" value="MFS_MelB_like"/>
    <property type="match status" value="1"/>
</dbReference>
<dbReference type="EMBL" id="UZAE01012540">
    <property type="protein sequence ID" value="VDO05606.1"/>
    <property type="molecule type" value="Genomic_DNA"/>
</dbReference>
<evidence type="ECO:0000313" key="6">
    <source>
        <dbReference type="WBParaSite" id="HNAJ_0000923801-mRNA-1"/>
    </source>
</evidence>
<evidence type="ECO:0000313" key="4">
    <source>
        <dbReference type="EMBL" id="VDO05606.1"/>
    </source>
</evidence>
<dbReference type="Pfam" id="PF13347">
    <property type="entry name" value="MFS_2"/>
    <property type="match status" value="2"/>
</dbReference>
<keyword evidence="3" id="KW-0812">Transmembrane</keyword>
<feature type="transmembrane region" description="Helical" evidence="3">
    <location>
        <begin position="140"/>
        <end position="159"/>
    </location>
</feature>
<feature type="region of interest" description="Disordered" evidence="2">
    <location>
        <begin position="25"/>
        <end position="55"/>
    </location>
</feature>
<feature type="transmembrane region" description="Helical" evidence="3">
    <location>
        <begin position="934"/>
        <end position="954"/>
    </location>
</feature>
<keyword evidence="5" id="KW-1185">Reference proteome</keyword>
<feature type="transmembrane region" description="Helical" evidence="3">
    <location>
        <begin position="329"/>
        <end position="350"/>
    </location>
</feature>
<feature type="transmembrane region" description="Helical" evidence="3">
    <location>
        <begin position="537"/>
        <end position="556"/>
    </location>
</feature>
<dbReference type="OrthoDB" id="197206at2759"/>
<dbReference type="WBParaSite" id="HNAJ_0000923801-mRNA-1">
    <property type="protein sequence ID" value="HNAJ_0000923801-mRNA-1"/>
    <property type="gene ID" value="HNAJ_0000923801"/>
</dbReference>
<feature type="transmembrane region" description="Helical" evidence="3">
    <location>
        <begin position="208"/>
        <end position="231"/>
    </location>
</feature>
<dbReference type="Gene3D" id="1.20.1250.20">
    <property type="entry name" value="MFS general substrate transporter like domains"/>
    <property type="match status" value="1"/>
</dbReference>
<feature type="transmembrane region" description="Helical" evidence="3">
    <location>
        <begin position="251"/>
        <end position="275"/>
    </location>
</feature>
<gene>
    <name evidence="4" type="ORF">HNAJ_LOCUS9234</name>
</gene>
<name>A0A158QIE8_RODNA</name>
<feature type="transmembrane region" description="Helical" evidence="3">
    <location>
        <begin position="437"/>
        <end position="455"/>
    </location>
</feature>
<feature type="transmembrane region" description="Helical" evidence="3">
    <location>
        <begin position="362"/>
        <end position="381"/>
    </location>
</feature>
<proteinExistence type="inferred from homology"/>